<gene>
    <name evidence="2" type="ORF">M3P21_21345</name>
</gene>
<accession>A0ABT0QA71</accession>
<feature type="non-terminal residue" evidence="2">
    <location>
        <position position="1"/>
    </location>
</feature>
<feature type="region of interest" description="Disordered" evidence="1">
    <location>
        <begin position="25"/>
        <end position="44"/>
    </location>
</feature>
<reference evidence="2" key="1">
    <citation type="submission" date="2022-05" db="EMBL/GenBank/DDBJ databases">
        <authorList>
            <person name="Park J.-S."/>
        </authorList>
    </citation>
    <scope>NUCLEOTIDE SEQUENCE</scope>
    <source>
        <strain evidence="2">2012CJ41-6</strain>
    </source>
</reference>
<comment type="caution">
    <text evidence="2">The sequence shown here is derived from an EMBL/GenBank/DDBJ whole genome shotgun (WGS) entry which is preliminary data.</text>
</comment>
<dbReference type="Proteomes" id="UP001203880">
    <property type="component" value="Unassembled WGS sequence"/>
</dbReference>
<protein>
    <submittedName>
        <fullName evidence="2">Uncharacterized protein</fullName>
    </submittedName>
</protein>
<proteinExistence type="predicted"/>
<dbReference type="RefSeq" id="WP_249713450.1">
    <property type="nucleotide sequence ID" value="NZ_JAMFMB010000051.1"/>
</dbReference>
<keyword evidence="3" id="KW-1185">Reference proteome</keyword>
<organism evidence="2 3">
    <name type="scientific">Ruegeria spongiae</name>
    <dbReference type="NCBI Taxonomy" id="2942209"/>
    <lineage>
        <taxon>Bacteria</taxon>
        <taxon>Pseudomonadati</taxon>
        <taxon>Pseudomonadota</taxon>
        <taxon>Alphaproteobacteria</taxon>
        <taxon>Rhodobacterales</taxon>
        <taxon>Roseobacteraceae</taxon>
        <taxon>Ruegeria</taxon>
    </lineage>
</organism>
<evidence type="ECO:0000313" key="2">
    <source>
        <dbReference type="EMBL" id="MCL6286063.1"/>
    </source>
</evidence>
<sequence length="64" mass="6956">FSPGIWWIGFRMNRSGSEVQILHTSPASSISSKPNAKQAKKAPANDHRGSIWGVIFLYSKALAG</sequence>
<evidence type="ECO:0000313" key="3">
    <source>
        <dbReference type="Proteomes" id="UP001203880"/>
    </source>
</evidence>
<dbReference type="EMBL" id="JAMFMB010000051">
    <property type="protein sequence ID" value="MCL6286063.1"/>
    <property type="molecule type" value="Genomic_DNA"/>
</dbReference>
<name>A0ABT0QA71_9RHOB</name>
<evidence type="ECO:0000256" key="1">
    <source>
        <dbReference type="SAM" id="MobiDB-lite"/>
    </source>
</evidence>